<dbReference type="InterPro" id="IPR015946">
    <property type="entry name" value="KH_dom-like_a/b"/>
</dbReference>
<dbReference type="PANTHER" id="PTHR35368">
    <property type="entry name" value="HYDROPEROXIDE REDUCTASE"/>
    <property type="match status" value="1"/>
</dbReference>
<name>A0A5K7YS41_9BACT</name>
<dbReference type="OrthoDB" id="1162341at2"/>
<dbReference type="AlphaFoldDB" id="A0A5K7YS41"/>
<evidence type="ECO:0000313" key="1">
    <source>
        <dbReference type="EMBL" id="BBO72116.1"/>
    </source>
</evidence>
<organism evidence="1 2">
    <name type="scientific">Desulfosarcina alkanivorans</name>
    <dbReference type="NCBI Taxonomy" id="571177"/>
    <lineage>
        <taxon>Bacteria</taxon>
        <taxon>Pseudomonadati</taxon>
        <taxon>Thermodesulfobacteriota</taxon>
        <taxon>Desulfobacteria</taxon>
        <taxon>Desulfobacterales</taxon>
        <taxon>Desulfosarcinaceae</taxon>
        <taxon>Desulfosarcina</taxon>
    </lineage>
</organism>
<evidence type="ECO:0000313" key="2">
    <source>
        <dbReference type="Proteomes" id="UP000427906"/>
    </source>
</evidence>
<keyword evidence="2" id="KW-1185">Reference proteome</keyword>
<dbReference type="EMBL" id="AP021874">
    <property type="protein sequence ID" value="BBO72116.1"/>
    <property type="molecule type" value="Genomic_DNA"/>
</dbReference>
<dbReference type="Gene3D" id="3.30.300.20">
    <property type="match status" value="1"/>
</dbReference>
<dbReference type="PANTHER" id="PTHR35368:SF1">
    <property type="entry name" value="HYDROPEROXIDE REDUCTASE"/>
    <property type="match status" value="1"/>
</dbReference>
<proteinExistence type="predicted"/>
<dbReference type="Pfam" id="PF02566">
    <property type="entry name" value="OsmC"/>
    <property type="match status" value="1"/>
</dbReference>
<dbReference type="SUPFAM" id="SSF82784">
    <property type="entry name" value="OsmC-like"/>
    <property type="match status" value="1"/>
</dbReference>
<sequence length="133" mass="14263">MPEVTTTISHIEGTTAARTQIRDHELVTDRPAEKGGGNQGPMGGELLVASLGGCFMSNLIAAFQGRELEPEGLTLTVRGTLDGTPPRFQKMALTVQGKGINREQMEKLIQIAERGCIVANTLKPFMDVEISIG</sequence>
<gene>
    <name evidence="1" type="ORF">DSCA_60460</name>
</gene>
<dbReference type="KEGG" id="dalk:DSCA_60460"/>
<dbReference type="InterPro" id="IPR036102">
    <property type="entry name" value="OsmC/Ohrsf"/>
</dbReference>
<evidence type="ECO:0008006" key="3">
    <source>
        <dbReference type="Google" id="ProtNLM"/>
    </source>
</evidence>
<dbReference type="Proteomes" id="UP000427906">
    <property type="component" value="Chromosome"/>
</dbReference>
<dbReference type="InterPro" id="IPR003718">
    <property type="entry name" value="OsmC/Ohr_fam"/>
</dbReference>
<dbReference type="RefSeq" id="WP_155319870.1">
    <property type="nucleotide sequence ID" value="NZ_AP021874.1"/>
</dbReference>
<reference evidence="1 2" key="1">
    <citation type="submission" date="2019-11" db="EMBL/GenBank/DDBJ databases">
        <title>Comparative genomics of hydrocarbon-degrading Desulfosarcina strains.</title>
        <authorList>
            <person name="Watanabe M."/>
            <person name="Kojima H."/>
            <person name="Fukui M."/>
        </authorList>
    </citation>
    <scope>NUCLEOTIDE SEQUENCE [LARGE SCALE GENOMIC DNA]</scope>
    <source>
        <strain evidence="1 2">PL12</strain>
    </source>
</reference>
<accession>A0A5K7YS41</accession>
<dbReference type="InterPro" id="IPR052924">
    <property type="entry name" value="OsmC/Ohr_hydroprdx_reductase"/>
</dbReference>
<protein>
    <recommendedName>
        <fullName evidence="3">Peroxiredoxin</fullName>
    </recommendedName>
</protein>